<dbReference type="RefSeq" id="WP_145261849.1">
    <property type="nucleotide sequence ID" value="NZ_CP036316.1"/>
</dbReference>
<feature type="compositionally biased region" description="Polar residues" evidence="1">
    <location>
        <begin position="347"/>
        <end position="363"/>
    </location>
</feature>
<feature type="region of interest" description="Disordered" evidence="1">
    <location>
        <begin position="331"/>
        <end position="374"/>
    </location>
</feature>
<protein>
    <recommendedName>
        <fullName evidence="4">Cyclic di-GMP phosphodiesterase response regulator RpfG</fullName>
    </recommendedName>
</protein>
<dbReference type="Gene3D" id="1.10.3210.10">
    <property type="entry name" value="Hypothetical protein af1432"/>
    <property type="match status" value="1"/>
</dbReference>
<name>A0A517T880_9PLAN</name>
<reference evidence="2 3" key="1">
    <citation type="submission" date="2019-02" db="EMBL/GenBank/DDBJ databases">
        <title>Deep-cultivation of Planctomycetes and their phenomic and genomic characterization uncovers novel biology.</title>
        <authorList>
            <person name="Wiegand S."/>
            <person name="Jogler M."/>
            <person name="Boedeker C."/>
            <person name="Pinto D."/>
            <person name="Vollmers J."/>
            <person name="Rivas-Marin E."/>
            <person name="Kohn T."/>
            <person name="Peeters S.H."/>
            <person name="Heuer A."/>
            <person name="Rast P."/>
            <person name="Oberbeckmann S."/>
            <person name="Bunk B."/>
            <person name="Jeske O."/>
            <person name="Meyerdierks A."/>
            <person name="Storesund J.E."/>
            <person name="Kallscheuer N."/>
            <person name="Luecker S."/>
            <person name="Lage O.M."/>
            <person name="Pohl T."/>
            <person name="Merkel B.J."/>
            <person name="Hornburger P."/>
            <person name="Mueller R.-W."/>
            <person name="Bruemmer F."/>
            <person name="Labrenz M."/>
            <person name="Spormann A.M."/>
            <person name="Op den Camp H."/>
            <person name="Overmann J."/>
            <person name="Amann R."/>
            <person name="Jetten M.S.M."/>
            <person name="Mascher T."/>
            <person name="Medema M.H."/>
            <person name="Devos D.P."/>
            <person name="Kaster A.-K."/>
            <person name="Ovreas L."/>
            <person name="Rohde M."/>
            <person name="Galperin M.Y."/>
            <person name="Jogler C."/>
        </authorList>
    </citation>
    <scope>NUCLEOTIDE SEQUENCE [LARGE SCALE GENOMIC DNA]</scope>
    <source>
        <strain evidence="2 3">V22</strain>
    </source>
</reference>
<accession>A0A517T880</accession>
<dbReference type="Proteomes" id="UP000319976">
    <property type="component" value="Chromosome"/>
</dbReference>
<dbReference type="EMBL" id="CP036316">
    <property type="protein sequence ID" value="QDT64571.1"/>
    <property type="molecule type" value="Genomic_DNA"/>
</dbReference>
<gene>
    <name evidence="2" type="ORF">V22_18060</name>
</gene>
<evidence type="ECO:0008006" key="4">
    <source>
        <dbReference type="Google" id="ProtNLM"/>
    </source>
</evidence>
<evidence type="ECO:0000256" key="1">
    <source>
        <dbReference type="SAM" id="MobiDB-lite"/>
    </source>
</evidence>
<dbReference type="Pfam" id="PF13487">
    <property type="entry name" value="HD_5"/>
    <property type="match status" value="1"/>
</dbReference>
<proteinExistence type="predicted"/>
<keyword evidence="3" id="KW-1185">Reference proteome</keyword>
<sequence length="374" mass="41425">MDTSKTSHAEQLTARIEQLRTSIVARSEPYATIYRSVVEEIKQTSSDGNSSDDKVEQTFKKLSWLGDQARVHEQLGVWMTMLGDAWEPLLREQCPRVKSFRNFTRRLVISAKDAYTVGELLPAAVIQFPEEHQYHAVTYTAVVGGLLSAWYESHYVRLERDVEHTTAAMLLRDIGLCQLPPAKLPHVSTAEHVPLSSAIVCGMPETSIDVVLAVGRHHERMDGTGSPSGITGERLTRTDRVVTLLTSLMELWRDESEVLTPEVTVEQLQAALPNALHQLYQKARQAEFDMTLTANLICSCGYAVPEGEGILEKRPLMFGLTKLGQRRLRVDPPEPIAEGAGPHFLAAQSQTARQSSTTEQPKSSKPADRAGATT</sequence>
<dbReference type="AlphaFoldDB" id="A0A517T880"/>
<organism evidence="2 3">
    <name type="scientific">Calycomorphotria hydatis</name>
    <dbReference type="NCBI Taxonomy" id="2528027"/>
    <lineage>
        <taxon>Bacteria</taxon>
        <taxon>Pseudomonadati</taxon>
        <taxon>Planctomycetota</taxon>
        <taxon>Planctomycetia</taxon>
        <taxon>Planctomycetales</taxon>
        <taxon>Planctomycetaceae</taxon>
        <taxon>Calycomorphotria</taxon>
    </lineage>
</organism>
<evidence type="ECO:0000313" key="2">
    <source>
        <dbReference type="EMBL" id="QDT64571.1"/>
    </source>
</evidence>
<dbReference type="KEGG" id="chya:V22_18060"/>
<dbReference type="OrthoDB" id="9764808at2"/>
<evidence type="ECO:0000313" key="3">
    <source>
        <dbReference type="Proteomes" id="UP000319976"/>
    </source>
</evidence>